<dbReference type="SUPFAM" id="SSF63829">
    <property type="entry name" value="Calcium-dependent phosphotriesterase"/>
    <property type="match status" value="1"/>
</dbReference>
<evidence type="ECO:0008006" key="3">
    <source>
        <dbReference type="Google" id="ProtNLM"/>
    </source>
</evidence>
<sequence>MYRYDGTELVPLNALRRGGVPLPPVPCNELLALPDGQLWLGTEAGLFRFRPDGVLESLPLPSAAGSSRFITALALAADGQRVWVGQQGTGVRAYTRAGRPAPPLLKAGSNVGDIWTAPDGTLWLAATDSLRLGAS</sequence>
<accession>A0A1M7AJI7</accession>
<dbReference type="RefSeq" id="WP_073286013.1">
    <property type="nucleotide sequence ID" value="NZ_FRAS01000014.1"/>
</dbReference>
<name>A0A1M7AJI7_9BACT</name>
<dbReference type="Proteomes" id="UP000183947">
    <property type="component" value="Unassembled WGS sequence"/>
</dbReference>
<dbReference type="AlphaFoldDB" id="A0A1M7AJI7"/>
<dbReference type="OrthoDB" id="9806995at2"/>
<dbReference type="Gene3D" id="2.130.10.10">
    <property type="entry name" value="YVTN repeat-like/Quinoprotein amine dehydrogenase"/>
    <property type="match status" value="1"/>
</dbReference>
<protein>
    <recommendedName>
        <fullName evidence="3">Two component regulator propeller</fullName>
    </recommendedName>
</protein>
<dbReference type="EMBL" id="FRAS01000014">
    <property type="protein sequence ID" value="SHL42930.1"/>
    <property type="molecule type" value="Genomic_DNA"/>
</dbReference>
<organism evidence="1 2">
    <name type="scientific">Hymenobacter psychrotolerans DSM 18569</name>
    <dbReference type="NCBI Taxonomy" id="1121959"/>
    <lineage>
        <taxon>Bacteria</taxon>
        <taxon>Pseudomonadati</taxon>
        <taxon>Bacteroidota</taxon>
        <taxon>Cytophagia</taxon>
        <taxon>Cytophagales</taxon>
        <taxon>Hymenobacteraceae</taxon>
        <taxon>Hymenobacter</taxon>
    </lineage>
</organism>
<evidence type="ECO:0000313" key="2">
    <source>
        <dbReference type="Proteomes" id="UP000183947"/>
    </source>
</evidence>
<keyword evidence="2" id="KW-1185">Reference proteome</keyword>
<evidence type="ECO:0000313" key="1">
    <source>
        <dbReference type="EMBL" id="SHL42930.1"/>
    </source>
</evidence>
<dbReference type="InterPro" id="IPR015943">
    <property type="entry name" value="WD40/YVTN_repeat-like_dom_sf"/>
</dbReference>
<gene>
    <name evidence="1" type="ORF">SAMN02746009_02746</name>
</gene>
<proteinExistence type="predicted"/>
<reference evidence="2" key="1">
    <citation type="submission" date="2016-11" db="EMBL/GenBank/DDBJ databases">
        <authorList>
            <person name="Varghese N."/>
            <person name="Submissions S."/>
        </authorList>
    </citation>
    <scope>NUCLEOTIDE SEQUENCE [LARGE SCALE GENOMIC DNA]</scope>
    <source>
        <strain evidence="2">DSM 18569</strain>
    </source>
</reference>